<evidence type="ECO:0000256" key="1">
    <source>
        <dbReference type="SAM" id="Phobius"/>
    </source>
</evidence>
<keyword evidence="1" id="KW-0812">Transmembrane</keyword>
<organism evidence="2">
    <name type="scientific">marine metagenome</name>
    <dbReference type="NCBI Taxonomy" id="408172"/>
    <lineage>
        <taxon>unclassified sequences</taxon>
        <taxon>metagenomes</taxon>
        <taxon>ecological metagenomes</taxon>
    </lineage>
</organism>
<dbReference type="AlphaFoldDB" id="A0A381UUP7"/>
<name>A0A381UUP7_9ZZZZ</name>
<reference evidence="2" key="1">
    <citation type="submission" date="2018-05" db="EMBL/GenBank/DDBJ databases">
        <authorList>
            <person name="Lanie J.A."/>
            <person name="Ng W.-L."/>
            <person name="Kazmierczak K.M."/>
            <person name="Andrzejewski T.M."/>
            <person name="Davidsen T.M."/>
            <person name="Wayne K.J."/>
            <person name="Tettelin H."/>
            <person name="Glass J.I."/>
            <person name="Rusch D."/>
            <person name="Podicherti R."/>
            <person name="Tsui H.-C.T."/>
            <person name="Winkler M.E."/>
        </authorList>
    </citation>
    <scope>NUCLEOTIDE SEQUENCE</scope>
</reference>
<keyword evidence="1" id="KW-1133">Transmembrane helix</keyword>
<proteinExistence type="predicted"/>
<dbReference type="EMBL" id="UINC01007038">
    <property type="protein sequence ID" value="SVA31067.1"/>
    <property type="molecule type" value="Genomic_DNA"/>
</dbReference>
<accession>A0A381UUP7</accession>
<feature type="transmembrane region" description="Helical" evidence="1">
    <location>
        <begin position="6"/>
        <end position="29"/>
    </location>
</feature>
<keyword evidence="1" id="KW-0472">Membrane</keyword>
<sequence>MDGITLLIFHIIVIGAVVATTFIIAFSAGKKEGIRSILKEQEGKNH</sequence>
<protein>
    <submittedName>
        <fullName evidence="2">Uncharacterized protein</fullName>
    </submittedName>
</protein>
<evidence type="ECO:0000313" key="2">
    <source>
        <dbReference type="EMBL" id="SVA31067.1"/>
    </source>
</evidence>
<gene>
    <name evidence="2" type="ORF">METZ01_LOCUS83921</name>
</gene>